<name>A0AAE6P1U8_9LACO</name>
<gene>
    <name evidence="2" type="ORF">LF543_04280</name>
</gene>
<protein>
    <submittedName>
        <fullName evidence="2">DUF3397 family protein</fullName>
    </submittedName>
</protein>
<keyword evidence="1" id="KW-0812">Transmembrane</keyword>
<feature type="transmembrane region" description="Helical" evidence="1">
    <location>
        <begin position="70"/>
        <end position="93"/>
    </location>
</feature>
<keyword evidence="1" id="KW-1133">Transmembrane helix</keyword>
<dbReference type="Pfam" id="PF11877">
    <property type="entry name" value="DUF3397"/>
    <property type="match status" value="1"/>
</dbReference>
<dbReference type="Proteomes" id="UP000327194">
    <property type="component" value="Chromosome"/>
</dbReference>
<feature type="transmembrane region" description="Helical" evidence="1">
    <location>
        <begin position="46"/>
        <end position="64"/>
    </location>
</feature>
<organism evidence="2 3">
    <name type="scientific">Fructilactobacillus fructivorans</name>
    <dbReference type="NCBI Taxonomy" id="1614"/>
    <lineage>
        <taxon>Bacteria</taxon>
        <taxon>Bacillati</taxon>
        <taxon>Bacillota</taxon>
        <taxon>Bacilli</taxon>
        <taxon>Lactobacillales</taxon>
        <taxon>Lactobacillaceae</taxon>
        <taxon>Fructilactobacillus</taxon>
    </lineage>
</organism>
<dbReference type="AlphaFoldDB" id="A0AAE6P1U8"/>
<evidence type="ECO:0000313" key="2">
    <source>
        <dbReference type="EMBL" id="QFX92822.1"/>
    </source>
</evidence>
<dbReference type="KEGG" id="lfv:LF543_04280"/>
<evidence type="ECO:0000313" key="3">
    <source>
        <dbReference type="Proteomes" id="UP000327194"/>
    </source>
</evidence>
<feature type="transmembrane region" description="Helical" evidence="1">
    <location>
        <begin position="12"/>
        <end position="34"/>
    </location>
</feature>
<reference evidence="2 3" key="1">
    <citation type="submission" date="2019-10" db="EMBL/GenBank/DDBJ databases">
        <title>Genome sequencing of Lactobacillus fructivorans.</title>
        <authorList>
            <person name="Kim K."/>
        </authorList>
    </citation>
    <scope>NUCLEOTIDE SEQUENCE [LARGE SCALE GENOMIC DNA]</scope>
    <source>
        <strain evidence="2 3">LF543</strain>
    </source>
</reference>
<keyword evidence="1" id="KW-0472">Membrane</keyword>
<feature type="transmembrane region" description="Helical" evidence="1">
    <location>
        <begin position="113"/>
        <end position="130"/>
    </location>
</feature>
<dbReference type="InterPro" id="IPR024515">
    <property type="entry name" value="DUF3397"/>
</dbReference>
<accession>A0AAE6P1U8</accession>
<sequence>MKMVNYISNMHSLMQALIKPALFFIIIGLIIIISKRVTKNRIFQRLNFLDSFPIIGIWIVHVITMTNHGFSFLPVFVLIWMIMGIIFLIYRVVSEGQLRPKLFLINFWRASDIYWIIIFILSLIIKIITIH</sequence>
<dbReference type="RefSeq" id="WP_029327082.1">
    <property type="nucleotide sequence ID" value="NZ_AZDS01000001.1"/>
</dbReference>
<proteinExistence type="predicted"/>
<dbReference type="EMBL" id="CP045562">
    <property type="protein sequence ID" value="QFX92822.1"/>
    <property type="molecule type" value="Genomic_DNA"/>
</dbReference>
<evidence type="ECO:0000256" key="1">
    <source>
        <dbReference type="SAM" id="Phobius"/>
    </source>
</evidence>